<evidence type="ECO:0000313" key="2">
    <source>
        <dbReference type="Proteomes" id="UP000572635"/>
    </source>
</evidence>
<accession>A0A7W8QHG6</accession>
<name>A0A7W8QHG6_9ACTN</name>
<keyword evidence="2" id="KW-1185">Reference proteome</keyword>
<dbReference type="EMBL" id="JACHDB010000001">
    <property type="protein sequence ID" value="MBB5430109.1"/>
    <property type="molecule type" value="Genomic_DNA"/>
</dbReference>
<dbReference type="RefSeq" id="WP_184387733.1">
    <property type="nucleotide sequence ID" value="NZ_BAAAJD010000024.1"/>
</dbReference>
<organism evidence="1 2">
    <name type="scientific">Nocardiopsis composta</name>
    <dbReference type="NCBI Taxonomy" id="157465"/>
    <lineage>
        <taxon>Bacteria</taxon>
        <taxon>Bacillati</taxon>
        <taxon>Actinomycetota</taxon>
        <taxon>Actinomycetes</taxon>
        <taxon>Streptosporangiales</taxon>
        <taxon>Nocardiopsidaceae</taxon>
        <taxon>Nocardiopsis</taxon>
    </lineage>
</organism>
<reference evidence="1 2" key="1">
    <citation type="submission" date="2020-08" db="EMBL/GenBank/DDBJ databases">
        <title>Sequencing the genomes of 1000 actinobacteria strains.</title>
        <authorList>
            <person name="Klenk H.-P."/>
        </authorList>
    </citation>
    <scope>NUCLEOTIDE SEQUENCE [LARGE SCALE GENOMIC DNA]</scope>
    <source>
        <strain evidence="1 2">DSM 44551</strain>
    </source>
</reference>
<protein>
    <submittedName>
        <fullName evidence="1">Uncharacterized protein</fullName>
    </submittedName>
</protein>
<proteinExistence type="predicted"/>
<comment type="caution">
    <text evidence="1">The sequence shown here is derived from an EMBL/GenBank/DDBJ whole genome shotgun (WGS) entry which is preliminary data.</text>
</comment>
<sequence length="199" mass="22121">MTDDETALLDEERLLQAEAEEVAADLRLDERLSALGDPVRVGAAALGVLVRRDLDVTVACPRLDAAAHRAVADLGARLSRHPRVREVLIRDDTGAWNTDPAYPDGLYLGVRYRSPQGRDWTLDLWFVDEPERQPDLAHLRELGPALTPRLRAAVLAIKRALLDRPGPGTPAGSHRVYRAVVEDGVRTPEEFDAWSARRR</sequence>
<evidence type="ECO:0000313" key="1">
    <source>
        <dbReference type="EMBL" id="MBB5430109.1"/>
    </source>
</evidence>
<dbReference type="AlphaFoldDB" id="A0A7W8QHG6"/>
<gene>
    <name evidence="1" type="ORF">HDA36_000193</name>
</gene>
<dbReference type="Proteomes" id="UP000572635">
    <property type="component" value="Unassembled WGS sequence"/>
</dbReference>